<keyword evidence="2" id="KW-0614">Plasmid</keyword>
<evidence type="ECO:0000256" key="1">
    <source>
        <dbReference type="SAM" id="SignalP"/>
    </source>
</evidence>
<geneLocation type="plasmid" evidence="2 3">
    <name>2</name>
</geneLocation>
<feature type="chain" id="PRO_5004795337" evidence="1">
    <location>
        <begin position="27"/>
        <end position="223"/>
    </location>
</feature>
<dbReference type="InterPro" id="IPR013424">
    <property type="entry name" value="Ice-binding_C"/>
</dbReference>
<sequence>MLQAPRRIGTALLAVTCSVGAATAGAQVVTYSAHDSHAGVLGPNSSAAQLSFLSATGGAVGMTFESALPTGVGIVGGTITNDAVCAARLCGFNTTAGGQSFLFQYGQSATFTFATPIDYFGAYFGGVQMLNSIEFTDVHGNQVVPIPFSHEAGGSFVGFTSAGAAISSVTINARASGTGDIITVDDVIFGTLVTSVPEPATWPLVMSGFAGLALLAERRRRRA</sequence>
<evidence type="ECO:0000313" key="2">
    <source>
        <dbReference type="EMBL" id="AHG93759.1"/>
    </source>
</evidence>
<keyword evidence="1" id="KW-0732">Signal</keyword>
<feature type="signal peptide" evidence="1">
    <location>
        <begin position="1"/>
        <end position="26"/>
    </location>
</feature>
<evidence type="ECO:0000313" key="3">
    <source>
        <dbReference type="Proteomes" id="UP000019151"/>
    </source>
</evidence>
<name>W0RS13_9BACT</name>
<dbReference type="Proteomes" id="UP000019151">
    <property type="component" value="Plasmid 2"/>
</dbReference>
<dbReference type="EMBL" id="CP007130">
    <property type="protein sequence ID" value="AHG93759.1"/>
    <property type="molecule type" value="Genomic_DNA"/>
</dbReference>
<dbReference type="eggNOG" id="ENOG5034B38">
    <property type="taxonomic scope" value="Bacteria"/>
</dbReference>
<keyword evidence="3" id="KW-1185">Reference proteome</keyword>
<dbReference type="HOGENOM" id="CLU_1128355_0_0_0"/>
<gene>
    <name evidence="2" type="ORF">J421_6224</name>
</gene>
<dbReference type="AlphaFoldDB" id="W0RS13"/>
<dbReference type="KEGG" id="gba:J421_6224"/>
<dbReference type="NCBIfam" id="TIGR02595">
    <property type="entry name" value="PEP_CTERM"/>
    <property type="match status" value="1"/>
</dbReference>
<reference evidence="2 3" key="1">
    <citation type="journal article" date="2014" name="Genome Announc.">
        <title>Genome Sequence and Methylome of Soil Bacterium Gemmatirosa kalamazoonensis KBS708T, a Member of the Rarely Cultivated Gemmatimonadetes Phylum.</title>
        <authorList>
            <person name="Debruyn J.M."/>
            <person name="Radosevich M."/>
            <person name="Wommack K.E."/>
            <person name="Polson S.W."/>
            <person name="Hauser L.J."/>
            <person name="Fawaz M.N."/>
            <person name="Korlach J."/>
            <person name="Tsai Y.C."/>
        </authorList>
    </citation>
    <scope>NUCLEOTIDE SEQUENCE [LARGE SCALE GENOMIC DNA]</scope>
    <source>
        <strain evidence="2 3">KBS708</strain>
        <plasmid evidence="3">Plasmid 2</plasmid>
    </source>
</reference>
<proteinExistence type="predicted"/>
<accession>W0RS13</accession>
<organism evidence="2 3">
    <name type="scientific">Gemmatirosa kalamazoonensis</name>
    <dbReference type="NCBI Taxonomy" id="861299"/>
    <lineage>
        <taxon>Bacteria</taxon>
        <taxon>Pseudomonadati</taxon>
        <taxon>Gemmatimonadota</taxon>
        <taxon>Gemmatimonadia</taxon>
        <taxon>Gemmatimonadales</taxon>
        <taxon>Gemmatimonadaceae</taxon>
        <taxon>Gemmatirosa</taxon>
    </lineage>
</organism>
<protein>
    <submittedName>
        <fullName evidence="2">PEP motif putative anchor domain protein</fullName>
    </submittedName>
</protein>
<dbReference type="InParanoid" id="W0RS13"/>
<dbReference type="RefSeq" id="WP_025415050.1">
    <property type="nucleotide sequence ID" value="NZ_CP007130.1"/>
</dbReference>
<dbReference type="OrthoDB" id="8821021at2"/>